<dbReference type="InterPro" id="IPR028978">
    <property type="entry name" value="Chorismate_lyase_/UTRA_dom_sf"/>
</dbReference>
<accession>A0ABT5IXR6</accession>
<dbReference type="InterPro" id="IPR000524">
    <property type="entry name" value="Tscrpt_reg_HTH_GntR"/>
</dbReference>
<keyword evidence="2" id="KW-0238">DNA-binding</keyword>
<keyword evidence="3" id="KW-0804">Transcription</keyword>
<dbReference type="PRINTS" id="PR00035">
    <property type="entry name" value="HTHGNTR"/>
</dbReference>
<protein>
    <submittedName>
        <fullName evidence="5">GntR family transcriptional regulator</fullName>
    </submittedName>
</protein>
<dbReference type="SMART" id="SM00866">
    <property type="entry name" value="UTRA"/>
    <property type="match status" value="1"/>
</dbReference>
<comment type="caution">
    <text evidence="5">The sequence shown here is derived from an EMBL/GenBank/DDBJ whole genome shotgun (WGS) entry which is preliminary data.</text>
</comment>
<dbReference type="Pfam" id="PF07702">
    <property type="entry name" value="UTRA"/>
    <property type="match status" value="1"/>
</dbReference>
<dbReference type="Gene3D" id="3.40.1410.10">
    <property type="entry name" value="Chorismate lyase-like"/>
    <property type="match status" value="1"/>
</dbReference>
<evidence type="ECO:0000256" key="3">
    <source>
        <dbReference type="ARBA" id="ARBA00023163"/>
    </source>
</evidence>
<name>A0ABT5IXR6_9NEIS</name>
<dbReference type="InterPro" id="IPR036390">
    <property type="entry name" value="WH_DNA-bd_sf"/>
</dbReference>
<dbReference type="SUPFAM" id="SSF64288">
    <property type="entry name" value="Chorismate lyase-like"/>
    <property type="match status" value="1"/>
</dbReference>
<evidence type="ECO:0000256" key="2">
    <source>
        <dbReference type="ARBA" id="ARBA00023125"/>
    </source>
</evidence>
<keyword evidence="1" id="KW-0805">Transcription regulation</keyword>
<feature type="domain" description="HTH gntR-type" evidence="4">
    <location>
        <begin position="9"/>
        <end position="77"/>
    </location>
</feature>
<dbReference type="PROSITE" id="PS50949">
    <property type="entry name" value="HTH_GNTR"/>
    <property type="match status" value="1"/>
</dbReference>
<dbReference type="Gene3D" id="1.10.10.10">
    <property type="entry name" value="Winged helix-like DNA-binding domain superfamily/Winged helix DNA-binding domain"/>
    <property type="match status" value="1"/>
</dbReference>
<dbReference type="Pfam" id="PF00392">
    <property type="entry name" value="GntR"/>
    <property type="match status" value="1"/>
</dbReference>
<dbReference type="EMBL" id="JAQQLF010000009">
    <property type="protein sequence ID" value="MDC7717361.1"/>
    <property type="molecule type" value="Genomic_DNA"/>
</dbReference>
<dbReference type="PANTHER" id="PTHR44846:SF1">
    <property type="entry name" value="MANNOSYL-D-GLYCERATE TRANSPORT_METABOLISM SYSTEM REPRESSOR MNGR-RELATED"/>
    <property type="match status" value="1"/>
</dbReference>
<evidence type="ECO:0000259" key="4">
    <source>
        <dbReference type="PROSITE" id="PS50949"/>
    </source>
</evidence>
<evidence type="ECO:0000313" key="6">
    <source>
        <dbReference type="Proteomes" id="UP001219956"/>
    </source>
</evidence>
<dbReference type="InterPro" id="IPR036388">
    <property type="entry name" value="WH-like_DNA-bd_sf"/>
</dbReference>
<sequence length="242" mass="27701">MHAKSLHRLPLYQQVKLQVLERIAEGEWASNELLPSEWDLADQFAVSQGTVRKALTELVNDGVLYRQQGRGTFVSAPLDDWAGLAMVSPGLLAEKPDRLLREFLGVSRVHAHEELAAAMGLRRSAPLHRIRMLWRMQGQVVALDDVMLPVERFDAIDTRWLRQMPGVWSLLQQHFGVRLRVQAEQWRAILPGREEMQLLAVADGVPLLQYLRLSCDMQGVPVEWRERWCVTDKFGLIRQGNP</sequence>
<proteinExistence type="predicted"/>
<dbReference type="CDD" id="cd07377">
    <property type="entry name" value="WHTH_GntR"/>
    <property type="match status" value="1"/>
</dbReference>
<dbReference type="InterPro" id="IPR050679">
    <property type="entry name" value="Bact_HTH_transcr_reg"/>
</dbReference>
<dbReference type="InterPro" id="IPR011663">
    <property type="entry name" value="UTRA"/>
</dbReference>
<dbReference type="PANTHER" id="PTHR44846">
    <property type="entry name" value="MANNOSYL-D-GLYCERATE TRANSPORT/METABOLISM SYSTEM REPRESSOR MNGR-RELATED"/>
    <property type="match status" value="1"/>
</dbReference>
<keyword evidence="6" id="KW-1185">Reference proteome</keyword>
<dbReference type="SMART" id="SM00345">
    <property type="entry name" value="HTH_GNTR"/>
    <property type="match status" value="1"/>
</dbReference>
<dbReference type="RefSeq" id="WP_017506941.1">
    <property type="nucleotide sequence ID" value="NZ_JAQQLF010000009.1"/>
</dbReference>
<evidence type="ECO:0000256" key="1">
    <source>
        <dbReference type="ARBA" id="ARBA00023015"/>
    </source>
</evidence>
<evidence type="ECO:0000313" key="5">
    <source>
        <dbReference type="EMBL" id="MDC7717361.1"/>
    </source>
</evidence>
<gene>
    <name evidence="5" type="ORF">PQU95_09075</name>
</gene>
<organism evidence="5 6">
    <name type="scientific">Vogesella aquatica</name>
    <dbReference type="NCBI Taxonomy" id="2984206"/>
    <lineage>
        <taxon>Bacteria</taxon>
        <taxon>Pseudomonadati</taxon>
        <taxon>Pseudomonadota</taxon>
        <taxon>Betaproteobacteria</taxon>
        <taxon>Neisseriales</taxon>
        <taxon>Chromobacteriaceae</taxon>
        <taxon>Vogesella</taxon>
    </lineage>
</organism>
<dbReference type="Proteomes" id="UP001219956">
    <property type="component" value="Unassembled WGS sequence"/>
</dbReference>
<reference evidence="5 6" key="1">
    <citation type="submission" date="2023-01" db="EMBL/GenBank/DDBJ databases">
        <title>Novel species of the genus Vogesella isolated from rivers.</title>
        <authorList>
            <person name="Lu H."/>
        </authorList>
    </citation>
    <scope>NUCLEOTIDE SEQUENCE [LARGE SCALE GENOMIC DNA]</scope>
    <source>
        <strain evidence="5 6">DC21W</strain>
    </source>
</reference>
<dbReference type="SUPFAM" id="SSF46785">
    <property type="entry name" value="Winged helix' DNA-binding domain"/>
    <property type="match status" value="1"/>
</dbReference>